<proteinExistence type="predicted"/>
<gene>
    <name evidence="1" type="ORF">OLC1_LOCUS2081</name>
</gene>
<dbReference type="EMBL" id="OX459118">
    <property type="protein sequence ID" value="CAI9089807.1"/>
    <property type="molecule type" value="Genomic_DNA"/>
</dbReference>
<dbReference type="AlphaFoldDB" id="A0AAV1C5T8"/>
<name>A0AAV1C5T8_OLDCO</name>
<organism evidence="1 2">
    <name type="scientific">Oldenlandia corymbosa var. corymbosa</name>
    <dbReference type="NCBI Taxonomy" id="529605"/>
    <lineage>
        <taxon>Eukaryota</taxon>
        <taxon>Viridiplantae</taxon>
        <taxon>Streptophyta</taxon>
        <taxon>Embryophyta</taxon>
        <taxon>Tracheophyta</taxon>
        <taxon>Spermatophyta</taxon>
        <taxon>Magnoliopsida</taxon>
        <taxon>eudicotyledons</taxon>
        <taxon>Gunneridae</taxon>
        <taxon>Pentapetalae</taxon>
        <taxon>asterids</taxon>
        <taxon>lamiids</taxon>
        <taxon>Gentianales</taxon>
        <taxon>Rubiaceae</taxon>
        <taxon>Rubioideae</taxon>
        <taxon>Spermacoceae</taxon>
        <taxon>Hedyotis-Oldenlandia complex</taxon>
        <taxon>Oldenlandia</taxon>
    </lineage>
</organism>
<keyword evidence="2" id="KW-1185">Reference proteome</keyword>
<sequence>MVGRGALTDRVEKVEGVIQQILKKLEMVPQDQMVVLADLVGLKHLVMGLVAKIEKMEETLSSGAGSSISVADVLVDMQAPTGGDAEKEAKKDKFLAKEKVVEPAKVDGNGSGSKEKGKGCFKCGKEGHRIREYPFWVKNGAVAANSLRVEEVANEEAIIPRLGIMQIV</sequence>
<protein>
    <submittedName>
        <fullName evidence="1">OLC1v1024447C1</fullName>
    </submittedName>
</protein>
<evidence type="ECO:0000313" key="1">
    <source>
        <dbReference type="EMBL" id="CAI9089807.1"/>
    </source>
</evidence>
<evidence type="ECO:0000313" key="2">
    <source>
        <dbReference type="Proteomes" id="UP001161247"/>
    </source>
</evidence>
<accession>A0AAV1C5T8</accession>
<reference evidence="1" key="1">
    <citation type="submission" date="2023-03" db="EMBL/GenBank/DDBJ databases">
        <authorList>
            <person name="Julca I."/>
        </authorList>
    </citation>
    <scope>NUCLEOTIDE SEQUENCE</scope>
</reference>
<dbReference type="Proteomes" id="UP001161247">
    <property type="component" value="Chromosome 1"/>
</dbReference>